<evidence type="ECO:0000313" key="1">
    <source>
        <dbReference type="EMBL" id="GAA2103743.1"/>
    </source>
</evidence>
<dbReference type="EMBL" id="BAAANS010000025">
    <property type="protein sequence ID" value="GAA2103743.1"/>
    <property type="molecule type" value="Genomic_DNA"/>
</dbReference>
<accession>A0ABN2X3B9</accession>
<dbReference type="Proteomes" id="UP001500897">
    <property type="component" value="Unassembled WGS sequence"/>
</dbReference>
<proteinExistence type="predicted"/>
<gene>
    <name evidence="1" type="ORF">GCM10009759_39450</name>
</gene>
<name>A0ABN2X3B9_9ACTN</name>
<protein>
    <submittedName>
        <fullName evidence="1">Uncharacterized protein</fullName>
    </submittedName>
</protein>
<evidence type="ECO:0000313" key="2">
    <source>
        <dbReference type="Proteomes" id="UP001500897"/>
    </source>
</evidence>
<dbReference type="RefSeq" id="WP_344553627.1">
    <property type="nucleotide sequence ID" value="NZ_BAAANS010000025.1"/>
</dbReference>
<reference evidence="1 2" key="1">
    <citation type="journal article" date="2019" name="Int. J. Syst. Evol. Microbiol.">
        <title>The Global Catalogue of Microorganisms (GCM) 10K type strain sequencing project: providing services to taxonomists for standard genome sequencing and annotation.</title>
        <authorList>
            <consortium name="The Broad Institute Genomics Platform"/>
            <consortium name="The Broad Institute Genome Sequencing Center for Infectious Disease"/>
            <person name="Wu L."/>
            <person name="Ma J."/>
        </authorList>
    </citation>
    <scope>NUCLEOTIDE SEQUENCE [LARGE SCALE GENOMIC DNA]</scope>
    <source>
        <strain evidence="1 2">JCM 14559</strain>
    </source>
</reference>
<organism evidence="1 2">
    <name type="scientific">Kitasatospora saccharophila</name>
    <dbReference type="NCBI Taxonomy" id="407973"/>
    <lineage>
        <taxon>Bacteria</taxon>
        <taxon>Bacillati</taxon>
        <taxon>Actinomycetota</taxon>
        <taxon>Actinomycetes</taxon>
        <taxon>Kitasatosporales</taxon>
        <taxon>Streptomycetaceae</taxon>
        <taxon>Kitasatospora</taxon>
    </lineage>
</organism>
<dbReference type="Pfam" id="PF19698">
    <property type="entry name" value="DUF6197"/>
    <property type="match status" value="1"/>
</dbReference>
<sequence>MTPTLLLPDSLSLTPEGSALVAEIEVYLATLPVQARTVAPLICTYGSTVQRWNAGFPLPRLSVLDRLAHRPARPVAVSVADHLRLTSRYLAEFGWVQGQLWDSAGRVCLLGAQAAVLLNGYGTPYTVSRARNQVMEVLHATGRPVASPDAFNDASGTRQADVHHLLDRASARALSLGI</sequence>
<dbReference type="InterPro" id="IPR045677">
    <property type="entry name" value="DUF6197"/>
</dbReference>
<keyword evidence="2" id="KW-1185">Reference proteome</keyword>
<comment type="caution">
    <text evidence="1">The sequence shown here is derived from an EMBL/GenBank/DDBJ whole genome shotgun (WGS) entry which is preliminary data.</text>
</comment>